<dbReference type="InterPro" id="IPR013783">
    <property type="entry name" value="Ig-like_fold"/>
</dbReference>
<dbReference type="SUPFAM" id="SSF50969">
    <property type="entry name" value="YVTN repeat-like/Quinoprotein amine dehydrogenase"/>
    <property type="match status" value="1"/>
</dbReference>
<feature type="compositionally biased region" description="Low complexity" evidence="4">
    <location>
        <begin position="693"/>
        <end position="705"/>
    </location>
</feature>
<dbReference type="RefSeq" id="WP_378241784.1">
    <property type="nucleotide sequence ID" value="NZ_JBHRWK010000044.1"/>
</dbReference>
<dbReference type="Proteomes" id="UP001595645">
    <property type="component" value="Unassembled WGS sequence"/>
</dbReference>
<reference evidence="7" key="1">
    <citation type="journal article" date="2019" name="Int. J. Syst. Evol. Microbiol.">
        <title>The Global Catalogue of Microorganisms (GCM) 10K type strain sequencing project: providing services to taxonomists for standard genome sequencing and annotation.</title>
        <authorList>
            <consortium name="The Broad Institute Genomics Platform"/>
            <consortium name="The Broad Institute Genome Sequencing Center for Infectious Disease"/>
            <person name="Wu L."/>
            <person name="Ma J."/>
        </authorList>
    </citation>
    <scope>NUCLEOTIDE SEQUENCE [LARGE SCALE GENOMIC DNA]</scope>
    <source>
        <strain evidence="7">CGMCC 4.7676</strain>
    </source>
</reference>
<feature type="region of interest" description="Disordered" evidence="4">
    <location>
        <begin position="674"/>
        <end position="706"/>
    </location>
</feature>
<comment type="caution">
    <text evidence="6">The sequence shown here is derived from an EMBL/GenBank/DDBJ whole genome shotgun (WGS) entry which is preliminary data.</text>
</comment>
<dbReference type="InterPro" id="IPR036116">
    <property type="entry name" value="FN3_sf"/>
</dbReference>
<evidence type="ECO:0000256" key="2">
    <source>
        <dbReference type="ARBA" id="ARBA00023295"/>
    </source>
</evidence>
<keyword evidence="7" id="KW-1185">Reference proteome</keyword>
<gene>
    <name evidence="6" type="ORF">ACFOSH_26575</name>
</gene>
<dbReference type="SMART" id="SM00060">
    <property type="entry name" value="FN3"/>
    <property type="match status" value="2"/>
</dbReference>
<keyword evidence="1" id="KW-0677">Repeat</keyword>
<dbReference type="InterPro" id="IPR050964">
    <property type="entry name" value="Striated_Muscle_Regulatory"/>
</dbReference>
<evidence type="ECO:0000313" key="7">
    <source>
        <dbReference type="Proteomes" id="UP001595645"/>
    </source>
</evidence>
<dbReference type="InterPro" id="IPR003961">
    <property type="entry name" value="FN3_dom"/>
</dbReference>
<keyword evidence="3" id="KW-0624">Polysaccharide degradation</keyword>
<accession>A0ABV7P5I1</accession>
<organism evidence="6 7">
    <name type="scientific">Amycolatopsis speibonae</name>
    <dbReference type="NCBI Taxonomy" id="1450224"/>
    <lineage>
        <taxon>Bacteria</taxon>
        <taxon>Bacillati</taxon>
        <taxon>Actinomycetota</taxon>
        <taxon>Actinomycetes</taxon>
        <taxon>Pseudonocardiales</taxon>
        <taxon>Pseudonocardiaceae</taxon>
        <taxon>Amycolatopsis</taxon>
    </lineage>
</organism>
<sequence length="735" mass="74073">MNTDERDTKRFSVVARTRMAVALVAAGCLALVGLAVTGQAATPERLEFVQIGHWVYNDAAQSAFHVDGSTSRVDARADVPGAASGSQVVQGDDSGYVVERNRITEFDKATLSVEESTPPPAPETPFVMEIAGGPYLVYRNAGQIVRLGDPSATVPAGGPLSRPVATADGTVWVHRVDNGSICELPKGAAVLTCTAQLPPGHGGGLTLVGDRPVVLDMTGDSLHRVGPDGLGEALPLGIKLSPSAQVANSAAGDRLAIADPERNQLHLIDVSGLDQDRPSAKPISVELTKGSRFNGPLSSSNVVSMVDETRGEVLTYDAAGTLKSTAKVPSQGTAPRLAKGEDNRIYVDSSDGSHVLVVNGEDGSVVDVDVDKAANSQTAGAPSAEPDPSGEQPPPQREQRQQAPPNTQKAPPPVAKATPPGAPRKVSATAGDGSVKVSWSPAADNGARITGYRVTWTGGSTRLGGSSRGTTVSGLINGTAYVITVVAENSAGVGVGASAKAVTPGPANRPATAPVVTANATSAGKVTVSWTQPDLRGGTLVHYLVSATGQGQRTLSATSTEFSGITGTATVTVRAVTKFGSGSTLTGATGSRKVTVPVPSDPPTITISGVRVGTTGLIVSVNANGKGATATCQAKYDTALSASKACSGATSLNINNVGYIGAITVTATIKTTGGTGTDSWTGVPSAGGGAPGGAAPNGAAPNSGAMNGGAPGGSVLWLGPIAMVGLRRRKEKELL</sequence>
<name>A0ABV7P5I1_9PSEU</name>
<dbReference type="PANTHER" id="PTHR13817">
    <property type="entry name" value="TITIN"/>
    <property type="match status" value="1"/>
</dbReference>
<dbReference type="PROSITE" id="PS50853">
    <property type="entry name" value="FN3"/>
    <property type="match status" value="1"/>
</dbReference>
<dbReference type="Gene3D" id="2.60.40.10">
    <property type="entry name" value="Immunoglobulins"/>
    <property type="match status" value="2"/>
</dbReference>
<dbReference type="EMBL" id="JBHRWK010000044">
    <property type="protein sequence ID" value="MFC3453016.1"/>
    <property type="molecule type" value="Genomic_DNA"/>
</dbReference>
<evidence type="ECO:0000256" key="1">
    <source>
        <dbReference type="ARBA" id="ARBA00022737"/>
    </source>
</evidence>
<proteinExistence type="predicted"/>
<keyword evidence="3" id="KW-0119">Carbohydrate metabolism</keyword>
<keyword evidence="2" id="KW-0378">Hydrolase</keyword>
<feature type="region of interest" description="Disordered" evidence="4">
    <location>
        <begin position="375"/>
        <end position="441"/>
    </location>
</feature>
<evidence type="ECO:0000313" key="6">
    <source>
        <dbReference type="EMBL" id="MFC3453016.1"/>
    </source>
</evidence>
<feature type="domain" description="Fibronectin type-III" evidence="5">
    <location>
        <begin position="419"/>
        <end position="507"/>
    </location>
</feature>
<evidence type="ECO:0000256" key="4">
    <source>
        <dbReference type="SAM" id="MobiDB-lite"/>
    </source>
</evidence>
<keyword evidence="2" id="KW-0326">Glycosidase</keyword>
<evidence type="ECO:0000259" key="5">
    <source>
        <dbReference type="PROSITE" id="PS50853"/>
    </source>
</evidence>
<evidence type="ECO:0000256" key="3">
    <source>
        <dbReference type="ARBA" id="ARBA00023326"/>
    </source>
</evidence>
<dbReference type="CDD" id="cd00063">
    <property type="entry name" value="FN3"/>
    <property type="match status" value="2"/>
</dbReference>
<dbReference type="InterPro" id="IPR011044">
    <property type="entry name" value="Quino_amine_DH_bsu"/>
</dbReference>
<dbReference type="Pfam" id="PF00041">
    <property type="entry name" value="fn3"/>
    <property type="match status" value="1"/>
</dbReference>
<protein>
    <submittedName>
        <fullName evidence="6">Fibronectin type III domain-containing protein</fullName>
    </submittedName>
</protein>
<dbReference type="PANTHER" id="PTHR13817:SF73">
    <property type="entry name" value="FIBRONECTIN TYPE-III DOMAIN-CONTAINING PROTEIN"/>
    <property type="match status" value="1"/>
</dbReference>
<dbReference type="SUPFAM" id="SSF49265">
    <property type="entry name" value="Fibronectin type III"/>
    <property type="match status" value="1"/>
</dbReference>